<sequence length="205" mass="23090">MSDKNFKEGDWISSLHGISQVLRINLEQPNPPLLRGSCEALVSSDRGKYIIYKTFLSHEGKVKRPSDFENCCSITLCDPATEAELEAVKVKADDDEQRWIAFQNYTTVRTRNDVRLGFGYDASKENEADQFAAIISEIALPEGGLSLGGIAHIFREKGVESVLWEHQSYNYTDVSRYFVSFRNAGALQNSQGLDVFDQIEVTRRA</sequence>
<geneLocation type="plasmid" evidence="1 2">
    <name>unnamed1</name>
</geneLocation>
<evidence type="ECO:0000313" key="2">
    <source>
        <dbReference type="Proteomes" id="UP001057991"/>
    </source>
</evidence>
<dbReference type="RefSeq" id="WP_259807042.1">
    <property type="nucleotide sequence ID" value="NZ_CP080777.1"/>
</dbReference>
<protein>
    <submittedName>
        <fullName evidence="1">Uncharacterized protein</fullName>
    </submittedName>
</protein>
<dbReference type="AlphaFoldDB" id="A0A9Q9M165"/>
<evidence type="ECO:0000313" key="1">
    <source>
        <dbReference type="EMBL" id="UWP97188.1"/>
    </source>
</evidence>
<accession>A0A9Q9M165</accession>
<keyword evidence="1" id="KW-0614">Plasmid</keyword>
<dbReference type="Proteomes" id="UP001057991">
    <property type="component" value="Plasmid unnamed1"/>
</dbReference>
<gene>
    <name evidence="1" type="ORF">K3X48_15265</name>
</gene>
<proteinExistence type="predicted"/>
<name>A0A9Q9M165_9RHOB</name>
<reference evidence="1" key="1">
    <citation type="submission" date="2021-08" db="EMBL/GenBank/DDBJ databases">
        <authorList>
            <person name="Nwanade C."/>
            <person name="Wang M."/>
            <person name="Masoudi A."/>
            <person name="Yu Z."/>
            <person name="Liu J."/>
        </authorList>
    </citation>
    <scope>NUCLEOTIDE SEQUENCE</scope>
    <source>
        <strain evidence="1">S056</strain>
        <plasmid evidence="1">unnamed1</plasmid>
    </source>
</reference>
<organism evidence="1 2">
    <name type="scientific">Aliiroseovarius crassostreae</name>
    <dbReference type="NCBI Taxonomy" id="154981"/>
    <lineage>
        <taxon>Bacteria</taxon>
        <taxon>Pseudomonadati</taxon>
        <taxon>Pseudomonadota</taxon>
        <taxon>Alphaproteobacteria</taxon>
        <taxon>Rhodobacterales</taxon>
        <taxon>Paracoccaceae</taxon>
        <taxon>Aliiroseovarius</taxon>
    </lineage>
</organism>
<dbReference type="EMBL" id="CP080777">
    <property type="protein sequence ID" value="UWP97188.1"/>
    <property type="molecule type" value="Genomic_DNA"/>
</dbReference>